<dbReference type="OrthoDB" id="10453796at2759"/>
<organism evidence="2 3">
    <name type="scientific">[Emmonsia] crescens</name>
    <dbReference type="NCBI Taxonomy" id="73230"/>
    <lineage>
        <taxon>Eukaryota</taxon>
        <taxon>Fungi</taxon>
        <taxon>Dikarya</taxon>
        <taxon>Ascomycota</taxon>
        <taxon>Pezizomycotina</taxon>
        <taxon>Eurotiomycetes</taxon>
        <taxon>Eurotiomycetidae</taxon>
        <taxon>Onygenales</taxon>
        <taxon>Ajellomycetaceae</taxon>
        <taxon>Emergomyces</taxon>
    </lineage>
</organism>
<accession>A0A0G2HS82</accession>
<dbReference type="EMBL" id="LCZI01001384">
    <property type="protein sequence ID" value="KKZ60962.1"/>
    <property type="molecule type" value="Genomic_DNA"/>
</dbReference>
<dbReference type="AlphaFoldDB" id="A0A0G2HS82"/>
<sequence length="115" mass="12340">MSTSTRTDVARTSDSSPAATEQRAAISQTTATQSGYQEISRWSPNTSSLAPSIADASGNSTTAVRGSNTTGNNTATDSVEAERERTRFALDMVGRLHRRQKWSSSTRQKGIRADS</sequence>
<dbReference type="VEuPathDB" id="FungiDB:EMCG_04385"/>
<protein>
    <submittedName>
        <fullName evidence="2">Uncharacterized protein</fullName>
    </submittedName>
</protein>
<evidence type="ECO:0000313" key="3">
    <source>
        <dbReference type="Proteomes" id="UP000034164"/>
    </source>
</evidence>
<evidence type="ECO:0000313" key="2">
    <source>
        <dbReference type="EMBL" id="KKZ60962.1"/>
    </source>
</evidence>
<comment type="caution">
    <text evidence="2">The sequence shown here is derived from an EMBL/GenBank/DDBJ whole genome shotgun (WGS) entry which is preliminary data.</text>
</comment>
<proteinExistence type="predicted"/>
<feature type="compositionally biased region" description="Polar residues" evidence="1">
    <location>
        <begin position="1"/>
        <end position="50"/>
    </location>
</feature>
<reference evidence="3" key="1">
    <citation type="journal article" date="2015" name="PLoS Genet.">
        <title>The dynamic genome and transcriptome of the human fungal pathogen Blastomyces and close relative Emmonsia.</title>
        <authorList>
            <person name="Munoz J.F."/>
            <person name="Gauthier G.M."/>
            <person name="Desjardins C.A."/>
            <person name="Gallo J.E."/>
            <person name="Holder J."/>
            <person name="Sullivan T.D."/>
            <person name="Marty A.J."/>
            <person name="Carmen J.C."/>
            <person name="Chen Z."/>
            <person name="Ding L."/>
            <person name="Gujja S."/>
            <person name="Magrini V."/>
            <person name="Misas E."/>
            <person name="Mitreva M."/>
            <person name="Priest M."/>
            <person name="Saif S."/>
            <person name="Whiston E.A."/>
            <person name="Young S."/>
            <person name="Zeng Q."/>
            <person name="Goldman W.E."/>
            <person name="Mardis E.R."/>
            <person name="Taylor J.W."/>
            <person name="McEwen J.G."/>
            <person name="Clay O.K."/>
            <person name="Klein B.S."/>
            <person name="Cuomo C.A."/>
        </authorList>
    </citation>
    <scope>NUCLEOTIDE SEQUENCE [LARGE SCALE GENOMIC DNA]</scope>
    <source>
        <strain evidence="3">UAMH 3008</strain>
    </source>
</reference>
<feature type="compositionally biased region" description="Polar residues" evidence="1">
    <location>
        <begin position="57"/>
        <end position="77"/>
    </location>
</feature>
<dbReference type="Proteomes" id="UP000034164">
    <property type="component" value="Unassembled WGS sequence"/>
</dbReference>
<gene>
    <name evidence="2" type="ORF">EMCG_04385</name>
</gene>
<evidence type="ECO:0000256" key="1">
    <source>
        <dbReference type="SAM" id="MobiDB-lite"/>
    </source>
</evidence>
<name>A0A0G2HS82_9EURO</name>
<feature type="region of interest" description="Disordered" evidence="1">
    <location>
        <begin position="1"/>
        <end position="81"/>
    </location>
</feature>